<dbReference type="InterPro" id="IPR034012">
    <property type="entry name" value="Zn_ribbon_RPB9_C"/>
</dbReference>
<accession>A0AAD8XWB5</accession>
<dbReference type="GO" id="GO:0003676">
    <property type="term" value="F:nucleic acid binding"/>
    <property type="evidence" value="ECO:0007669"/>
    <property type="project" value="InterPro"/>
</dbReference>
<keyword evidence="11" id="KW-1185">Reference proteome</keyword>
<evidence type="ECO:0000256" key="1">
    <source>
        <dbReference type="ARBA" id="ARBA00004604"/>
    </source>
</evidence>
<evidence type="ECO:0000256" key="2">
    <source>
        <dbReference type="ARBA" id="ARBA00022723"/>
    </source>
</evidence>
<comment type="caution">
    <text evidence="10">The sequence shown here is derived from an EMBL/GenBank/DDBJ whole genome shotgun (WGS) entry which is preliminary data.</text>
</comment>
<dbReference type="GO" id="GO:0006367">
    <property type="term" value="P:transcription initiation at RNA polymerase II promoter"/>
    <property type="evidence" value="ECO:0007669"/>
    <property type="project" value="TreeGrafter"/>
</dbReference>
<evidence type="ECO:0000313" key="11">
    <source>
        <dbReference type="Proteomes" id="UP001224775"/>
    </source>
</evidence>
<evidence type="ECO:0000256" key="4">
    <source>
        <dbReference type="ARBA" id="ARBA00022833"/>
    </source>
</evidence>
<dbReference type="SMART" id="SM00661">
    <property type="entry name" value="RPOL9"/>
    <property type="match status" value="1"/>
</dbReference>
<dbReference type="PANTHER" id="PTHR11239:SF1">
    <property type="entry name" value="DNA-DIRECTED RNA POLYMERASE II SUBUNIT RPB9"/>
    <property type="match status" value="1"/>
</dbReference>
<evidence type="ECO:0000256" key="3">
    <source>
        <dbReference type="ARBA" id="ARBA00022771"/>
    </source>
</evidence>
<evidence type="ECO:0000259" key="9">
    <source>
        <dbReference type="PROSITE" id="PS51133"/>
    </source>
</evidence>
<gene>
    <name evidence="10" type="ORF">QTG54_014667</name>
</gene>
<keyword evidence="5" id="KW-0539">Nucleus</keyword>
<dbReference type="EMBL" id="JATAAI010000037">
    <property type="protein sequence ID" value="KAK1734794.1"/>
    <property type="molecule type" value="Genomic_DNA"/>
</dbReference>
<name>A0AAD8XWB5_9STRA</name>
<protein>
    <submittedName>
        <fullName evidence="10">DNA-directed RNA polymerase II subunit RPB9</fullName>
    </submittedName>
</protein>
<evidence type="ECO:0000256" key="7">
    <source>
        <dbReference type="RuleBase" id="RU003474"/>
    </source>
</evidence>
<evidence type="ECO:0000256" key="8">
    <source>
        <dbReference type="SAM" id="MobiDB-lite"/>
    </source>
</evidence>
<dbReference type="GO" id="GO:0008270">
    <property type="term" value="F:zinc ion binding"/>
    <property type="evidence" value="ECO:0007669"/>
    <property type="project" value="UniProtKB-KW"/>
</dbReference>
<dbReference type="CDD" id="cd10508">
    <property type="entry name" value="Zn-ribbon_RPB9"/>
    <property type="match status" value="1"/>
</dbReference>
<dbReference type="GO" id="GO:0006283">
    <property type="term" value="P:transcription-coupled nucleotide-excision repair"/>
    <property type="evidence" value="ECO:0007669"/>
    <property type="project" value="TreeGrafter"/>
</dbReference>
<dbReference type="SMART" id="SM00440">
    <property type="entry name" value="ZnF_C2C2"/>
    <property type="match status" value="1"/>
</dbReference>
<keyword evidence="3 6" id="KW-0863">Zinc-finger</keyword>
<comment type="similarity">
    <text evidence="7">Belongs to the archaeal rpoM/eukaryotic RPA12/RPB9/RPC11 RNA polymerase family.</text>
</comment>
<dbReference type="PANTHER" id="PTHR11239">
    <property type="entry name" value="DNA-DIRECTED RNA POLYMERASE"/>
    <property type="match status" value="1"/>
</dbReference>
<feature type="domain" description="TFIIS-type" evidence="9">
    <location>
        <begin position="121"/>
        <end position="162"/>
    </location>
</feature>
<reference evidence="10" key="1">
    <citation type="submission" date="2023-06" db="EMBL/GenBank/DDBJ databases">
        <title>Survivors Of The Sea: Transcriptome response of Skeletonema marinoi to long-term dormancy.</title>
        <authorList>
            <person name="Pinder M.I.M."/>
            <person name="Kourtchenko O."/>
            <person name="Robertson E.K."/>
            <person name="Larsson T."/>
            <person name="Maumus F."/>
            <person name="Osuna-Cruz C.M."/>
            <person name="Vancaester E."/>
            <person name="Stenow R."/>
            <person name="Vandepoele K."/>
            <person name="Ploug H."/>
            <person name="Bruchert V."/>
            <person name="Godhe A."/>
            <person name="Topel M."/>
        </authorList>
    </citation>
    <scope>NUCLEOTIDE SEQUENCE</scope>
    <source>
        <strain evidence="10">R05AC</strain>
    </source>
</reference>
<dbReference type="InterPro" id="IPR012164">
    <property type="entry name" value="Rpa12/Rpb9/Rpc10/TFS"/>
</dbReference>
<proteinExistence type="inferred from homology"/>
<dbReference type="Proteomes" id="UP001224775">
    <property type="component" value="Unassembled WGS sequence"/>
</dbReference>
<organism evidence="10 11">
    <name type="scientific">Skeletonema marinoi</name>
    <dbReference type="NCBI Taxonomy" id="267567"/>
    <lineage>
        <taxon>Eukaryota</taxon>
        <taxon>Sar</taxon>
        <taxon>Stramenopiles</taxon>
        <taxon>Ochrophyta</taxon>
        <taxon>Bacillariophyta</taxon>
        <taxon>Coscinodiscophyceae</taxon>
        <taxon>Thalassiosirophycidae</taxon>
        <taxon>Thalassiosirales</taxon>
        <taxon>Skeletonemataceae</taxon>
        <taxon>Skeletonema</taxon>
        <taxon>Skeletonema marinoi-dohrnii complex</taxon>
    </lineage>
</organism>
<keyword evidence="7" id="KW-0804">Transcription</keyword>
<feature type="region of interest" description="Disordered" evidence="8">
    <location>
        <begin position="1"/>
        <end position="21"/>
    </location>
</feature>
<dbReference type="GO" id="GO:0005665">
    <property type="term" value="C:RNA polymerase II, core complex"/>
    <property type="evidence" value="ECO:0007669"/>
    <property type="project" value="TreeGrafter"/>
</dbReference>
<dbReference type="InterPro" id="IPR001222">
    <property type="entry name" value="Znf_TFIIS"/>
</dbReference>
<dbReference type="GO" id="GO:0003899">
    <property type="term" value="F:DNA-directed RNA polymerase activity"/>
    <property type="evidence" value="ECO:0007669"/>
    <property type="project" value="InterPro"/>
</dbReference>
<dbReference type="GO" id="GO:0001193">
    <property type="term" value="P:maintenance of transcriptional fidelity during transcription elongation by RNA polymerase II"/>
    <property type="evidence" value="ECO:0007669"/>
    <property type="project" value="TreeGrafter"/>
</dbReference>
<evidence type="ECO:0000313" key="10">
    <source>
        <dbReference type="EMBL" id="KAK1734794.1"/>
    </source>
</evidence>
<dbReference type="AlphaFoldDB" id="A0AAD8XWB5"/>
<dbReference type="PROSITE" id="PS51133">
    <property type="entry name" value="ZF_TFIIS_2"/>
    <property type="match status" value="1"/>
</dbReference>
<keyword evidence="2 7" id="KW-0479">Metal-binding</keyword>
<dbReference type="Gene3D" id="2.20.25.10">
    <property type="match status" value="2"/>
</dbReference>
<dbReference type="Pfam" id="PF01096">
    <property type="entry name" value="Zn_ribbon_TFIIS"/>
    <property type="match status" value="1"/>
</dbReference>
<dbReference type="SUPFAM" id="SSF57783">
    <property type="entry name" value="Zinc beta-ribbon"/>
    <property type="match status" value="2"/>
</dbReference>
<dbReference type="InterPro" id="IPR001529">
    <property type="entry name" value="Zn_ribbon_RPB9"/>
</dbReference>
<comment type="subcellular location">
    <subcellularLocation>
        <location evidence="1">Nucleus</location>
        <location evidence="1">Nucleolus</location>
    </subcellularLocation>
</comment>
<keyword evidence="4" id="KW-0862">Zinc</keyword>
<keyword evidence="7 10" id="KW-0240">DNA-directed RNA polymerase</keyword>
<sequence length="163" mass="18205">MADHGGIGLFGDDEEQEQHYNDAADLDDILGLDDEDAVDTMQPADPEGSLLMRFCPHDSSMLYPKENRSERKLQYACRLCRYTEVANGQLIYKNVLKKEVGNVLHTVPSAVSDDPTLPRSQKAHCGKCGHNEAVFFQSDTSDVRNDTLALIFVCCSCDYKWVA</sequence>
<evidence type="ECO:0000256" key="5">
    <source>
        <dbReference type="ARBA" id="ARBA00023242"/>
    </source>
</evidence>
<evidence type="ECO:0000256" key="6">
    <source>
        <dbReference type="PROSITE-ProRule" id="PRU00472"/>
    </source>
</evidence>
<dbReference type="Pfam" id="PF02150">
    <property type="entry name" value="Zn_ribbon_RPB9"/>
    <property type="match status" value="1"/>
</dbReference>
<dbReference type="GO" id="GO:0005730">
    <property type="term" value="C:nucleolus"/>
    <property type="evidence" value="ECO:0007669"/>
    <property type="project" value="UniProtKB-SubCell"/>
</dbReference>